<feature type="domain" description="Lipid/polyisoprenoid-binding YceI-like" evidence="1">
    <location>
        <begin position="48"/>
        <end position="195"/>
    </location>
</feature>
<sequence length="199" mass="22013">MRTNTRKGWGMLIFSVFFLGLTCIQAQTYDLKEKESELRVLGTSNIHDWELEATRMKGKMSLKQSEGHLQEVSDLSFSVKSESLLSGKSGMDKNTFKALKTEDHPTISFQLKSVEAIKATQSGGYLLQTTGALTIAGVTKAVAVEFQAELTADSIRLSGSKKLRMTQFEVEPPTALFGTIKTGDDIQIDFKVSFFNTIN</sequence>
<dbReference type="InterPro" id="IPR036761">
    <property type="entry name" value="TTHA0802/YceI-like_sf"/>
</dbReference>
<evidence type="ECO:0000313" key="3">
    <source>
        <dbReference type="Proteomes" id="UP001197770"/>
    </source>
</evidence>
<name>A0ABS8GY56_9FLAO</name>
<dbReference type="PANTHER" id="PTHR34406:SF1">
    <property type="entry name" value="PROTEIN YCEI"/>
    <property type="match status" value="1"/>
</dbReference>
<evidence type="ECO:0000259" key="1">
    <source>
        <dbReference type="SMART" id="SM00867"/>
    </source>
</evidence>
<reference evidence="2 3" key="1">
    <citation type="submission" date="2021-11" db="EMBL/GenBank/DDBJ databases">
        <title>Seasonal and diel survey of microbial diversity of the Tyrrhenian coast.</title>
        <authorList>
            <person name="Gattoni G."/>
            <person name="Corral P."/>
        </authorList>
    </citation>
    <scope>NUCLEOTIDE SEQUENCE [LARGE SCALE GENOMIC DNA]</scope>
    <source>
        <strain evidence="2 3">Mr9</strain>
    </source>
</reference>
<dbReference type="InterPro" id="IPR007372">
    <property type="entry name" value="Lipid/polyisoprenoid-bd_YceI"/>
</dbReference>
<evidence type="ECO:0000313" key="2">
    <source>
        <dbReference type="EMBL" id="MCC4214600.1"/>
    </source>
</evidence>
<proteinExistence type="predicted"/>
<dbReference type="SMART" id="SM00867">
    <property type="entry name" value="YceI"/>
    <property type="match status" value="1"/>
</dbReference>
<dbReference type="PANTHER" id="PTHR34406">
    <property type="entry name" value="PROTEIN YCEI"/>
    <property type="match status" value="1"/>
</dbReference>
<accession>A0ABS8GY56</accession>
<organism evidence="2 3">
    <name type="scientific">Leeuwenhoekiella parthenopeia</name>
    <dbReference type="NCBI Taxonomy" id="2890320"/>
    <lineage>
        <taxon>Bacteria</taxon>
        <taxon>Pseudomonadati</taxon>
        <taxon>Bacteroidota</taxon>
        <taxon>Flavobacteriia</taxon>
        <taxon>Flavobacteriales</taxon>
        <taxon>Flavobacteriaceae</taxon>
        <taxon>Leeuwenhoekiella</taxon>
    </lineage>
</organism>
<dbReference type="SUPFAM" id="SSF101874">
    <property type="entry name" value="YceI-like"/>
    <property type="match status" value="1"/>
</dbReference>
<keyword evidence="3" id="KW-1185">Reference proteome</keyword>
<dbReference type="Proteomes" id="UP001197770">
    <property type="component" value="Unassembled WGS sequence"/>
</dbReference>
<dbReference type="RefSeq" id="WP_228231659.1">
    <property type="nucleotide sequence ID" value="NZ_JAJGMW010000034.1"/>
</dbReference>
<protein>
    <submittedName>
        <fullName evidence="2">YceI family protein</fullName>
    </submittedName>
</protein>
<dbReference type="EMBL" id="JAJGMW010000034">
    <property type="protein sequence ID" value="MCC4214600.1"/>
    <property type="molecule type" value="Genomic_DNA"/>
</dbReference>
<dbReference type="Gene3D" id="2.40.128.110">
    <property type="entry name" value="Lipid/polyisoprenoid-binding, YceI-like"/>
    <property type="match status" value="1"/>
</dbReference>
<comment type="caution">
    <text evidence="2">The sequence shown here is derived from an EMBL/GenBank/DDBJ whole genome shotgun (WGS) entry which is preliminary data.</text>
</comment>
<dbReference type="Pfam" id="PF04264">
    <property type="entry name" value="YceI"/>
    <property type="match status" value="1"/>
</dbReference>
<gene>
    <name evidence="2" type="ORF">LLW17_17890</name>
</gene>